<keyword evidence="1" id="KW-0812">Transmembrane</keyword>
<feature type="domain" description="Phosphatidic acid phosphatase type 2/haloperoxidase" evidence="2">
    <location>
        <begin position="87"/>
        <end position="192"/>
    </location>
</feature>
<accession>A0A6L9XW27</accession>
<dbReference type="InterPro" id="IPR000326">
    <property type="entry name" value="PAP2/HPO"/>
</dbReference>
<dbReference type="SMART" id="SM00014">
    <property type="entry name" value="acidPPc"/>
    <property type="match status" value="1"/>
</dbReference>
<organism evidence="3 4">
    <name type="scientific">Leifsonia tongyongensis</name>
    <dbReference type="NCBI Taxonomy" id="1268043"/>
    <lineage>
        <taxon>Bacteria</taxon>
        <taxon>Bacillati</taxon>
        <taxon>Actinomycetota</taxon>
        <taxon>Actinomycetes</taxon>
        <taxon>Micrococcales</taxon>
        <taxon>Microbacteriaceae</taxon>
        <taxon>Leifsonia</taxon>
    </lineage>
</organism>
<feature type="transmembrane region" description="Helical" evidence="1">
    <location>
        <begin position="7"/>
        <end position="28"/>
    </location>
</feature>
<evidence type="ECO:0000256" key="1">
    <source>
        <dbReference type="SAM" id="Phobius"/>
    </source>
</evidence>
<sequence length="273" mass="28540">MGTQLRATPFLLGALASAAVFVAVYLVFVRSYMGQVVDERAFAGADVWKGSLVDFAHSFLNILPIAAVVVASIMVIIIVVVRRNWLVFVVAVAAAVLANLSTQVLKYGILSRPEKGVDVLSNSLPSGHTTVAASAALVVFLVTSPRFRPLAAVLGSTFSIVTGASTLVEQWHRPSDVVAGLLVVSFWGCLAGCALAWLHVRTAEIPVRAKLWPLFWVAVGLAVVGIISLIVTYISAQSGGSHLFVAYVGGVAAMGAVGFAIAVAGNRLFAALP</sequence>
<comment type="caution">
    <text evidence="3">The sequence shown here is derived from an EMBL/GenBank/DDBJ whole genome shotgun (WGS) entry which is preliminary data.</text>
</comment>
<keyword evidence="4" id="KW-1185">Reference proteome</keyword>
<feature type="transmembrane region" description="Helical" evidence="1">
    <location>
        <begin position="212"/>
        <end position="236"/>
    </location>
</feature>
<dbReference type="SUPFAM" id="SSF48317">
    <property type="entry name" value="Acid phosphatase/Vanadium-dependent haloperoxidase"/>
    <property type="match status" value="1"/>
</dbReference>
<name>A0A6L9XW27_9MICO</name>
<feature type="transmembrane region" description="Helical" evidence="1">
    <location>
        <begin position="242"/>
        <end position="264"/>
    </location>
</feature>
<dbReference type="Pfam" id="PF01569">
    <property type="entry name" value="PAP2"/>
    <property type="match status" value="1"/>
</dbReference>
<dbReference type="InterPro" id="IPR036938">
    <property type="entry name" value="PAP2/HPO_sf"/>
</dbReference>
<proteinExistence type="predicted"/>
<dbReference type="Proteomes" id="UP000474967">
    <property type="component" value="Unassembled WGS sequence"/>
</dbReference>
<evidence type="ECO:0000313" key="3">
    <source>
        <dbReference type="EMBL" id="NEN05619.1"/>
    </source>
</evidence>
<dbReference type="EMBL" id="JAAGWY010000001">
    <property type="protein sequence ID" value="NEN05619.1"/>
    <property type="molecule type" value="Genomic_DNA"/>
</dbReference>
<gene>
    <name evidence="3" type="ORF">G3T36_07005</name>
</gene>
<reference evidence="3 4" key="1">
    <citation type="journal article" date="2014" name="J. Microbiol.">
        <title>Diaminobutyricibacter tongyongensis gen. nov., sp. nov. and Homoserinibacter gongjuensis gen. nov., sp. nov. belong to the family Microbacteriaceae.</title>
        <authorList>
            <person name="Kim S.J."/>
            <person name="Ahn J.H."/>
            <person name="Weon H.Y."/>
            <person name="Hamada M."/>
            <person name="Suzuki K."/>
            <person name="Kwon S.W."/>
        </authorList>
    </citation>
    <scope>NUCLEOTIDE SEQUENCE [LARGE SCALE GENOMIC DNA]</scope>
    <source>
        <strain evidence="3 4">NBRC 108724</strain>
    </source>
</reference>
<dbReference type="CDD" id="cd01610">
    <property type="entry name" value="PAP2_like"/>
    <property type="match status" value="1"/>
</dbReference>
<feature type="transmembrane region" description="Helical" evidence="1">
    <location>
        <begin position="85"/>
        <end position="105"/>
    </location>
</feature>
<dbReference type="AlphaFoldDB" id="A0A6L9XW27"/>
<protein>
    <submittedName>
        <fullName evidence="3">Phosphatase PAP2 family protein</fullName>
    </submittedName>
</protein>
<feature type="transmembrane region" description="Helical" evidence="1">
    <location>
        <begin position="59"/>
        <end position="80"/>
    </location>
</feature>
<keyword evidence="1" id="KW-1133">Transmembrane helix</keyword>
<feature type="transmembrane region" description="Helical" evidence="1">
    <location>
        <begin position="177"/>
        <end position="200"/>
    </location>
</feature>
<evidence type="ECO:0000313" key="4">
    <source>
        <dbReference type="Proteomes" id="UP000474967"/>
    </source>
</evidence>
<evidence type="ECO:0000259" key="2">
    <source>
        <dbReference type="SMART" id="SM00014"/>
    </source>
</evidence>
<feature type="transmembrane region" description="Helical" evidence="1">
    <location>
        <begin position="125"/>
        <end position="143"/>
    </location>
</feature>
<keyword evidence="1" id="KW-0472">Membrane</keyword>
<feature type="transmembrane region" description="Helical" evidence="1">
    <location>
        <begin position="150"/>
        <end position="171"/>
    </location>
</feature>
<dbReference type="Gene3D" id="1.20.144.10">
    <property type="entry name" value="Phosphatidic acid phosphatase type 2/haloperoxidase"/>
    <property type="match status" value="1"/>
</dbReference>